<evidence type="ECO:0000259" key="7">
    <source>
        <dbReference type="Pfam" id="PF00501"/>
    </source>
</evidence>
<sequence>MTRGDEPDRGQSRAGRETVEPPDWFVEQANVTDPAVYDRFEQEWPDCWREAAELLDWAEPFETVLRGTDGPPFETVLRGTDGPPFEWFSGGRLNAAYNCLDRHLPERKNQLALVWEGHLGESRTYTYLELYREVNAFAAALRDRGVGPDDVVTLYLPMVPELPVAMLACARLGVPHNVVFAGFSADALATRMERAESEYLITCDGYYRRGSAVAQKNKADNARIAVDHDVSVVVLDRLGRDVHLGDDYDDYHDLLAAHEGAEVEPVSRAADDPLFRIYTSGTTGQPKAVTHTTGGYLAHVAWTAQSVLDIKPEDTYWCSADIGWITGHSYIVYGPLALGTTTVLYNGTADHPNKDQLWKLIEKYAVDVFYTAPTAVRAFMKWGEEYPAKHDLSSLRLLGTVGEPMDASAWEWYREHIGGGECPVVDTWWQTETGAVLVSTLPGVDEMKPGAAGTPLPGIEASVVDRSGAVAESDTAGELVVTRPWPGMPRALLDGSGWGSVPDNAKEWRYYPEDSVSVDDDGYITFLGRIDDAINVAGRRFSTKELESTVAGVTGVAEAAVVGADDETTGTAVYAFASPEDGYAEDELRAAIEDAIVNAIGGIARPKEIVFTPDLPKTRSGKVMRRLLTAVANDDELGDTSALRNPEILGEIQSTTRRE</sequence>
<dbReference type="GO" id="GO:0003987">
    <property type="term" value="F:acetate-CoA ligase activity"/>
    <property type="evidence" value="ECO:0007669"/>
    <property type="project" value="UniProtKB-EC"/>
</dbReference>
<dbReference type="Gene3D" id="3.30.300.30">
    <property type="match status" value="1"/>
</dbReference>
<comment type="caution">
    <text evidence="10">The sequence shown here is derived from an EMBL/GenBank/DDBJ whole genome shotgun (WGS) entry which is preliminary data.</text>
</comment>
<evidence type="ECO:0000256" key="1">
    <source>
        <dbReference type="ARBA" id="ARBA00006432"/>
    </source>
</evidence>
<dbReference type="NCBIfam" id="NF001208">
    <property type="entry name" value="PRK00174.1"/>
    <property type="match status" value="1"/>
</dbReference>
<evidence type="ECO:0000259" key="9">
    <source>
        <dbReference type="Pfam" id="PF16177"/>
    </source>
</evidence>
<evidence type="ECO:0000256" key="4">
    <source>
        <dbReference type="ARBA" id="ARBA00022741"/>
    </source>
</evidence>
<dbReference type="RefSeq" id="WP_188851938.1">
    <property type="nucleotide sequence ID" value="NZ_BMON01000001.1"/>
</dbReference>
<evidence type="ECO:0000256" key="5">
    <source>
        <dbReference type="ARBA" id="ARBA00022840"/>
    </source>
</evidence>
<feature type="domain" description="Acetyl-coenzyme A synthetase N-terminal" evidence="9">
    <location>
        <begin position="35"/>
        <end position="99"/>
    </location>
</feature>
<dbReference type="GO" id="GO:0005524">
    <property type="term" value="F:ATP binding"/>
    <property type="evidence" value="ECO:0007669"/>
    <property type="project" value="UniProtKB-KW"/>
</dbReference>
<proteinExistence type="inferred from homology"/>
<reference evidence="10" key="1">
    <citation type="journal article" date="2014" name="Int. J. Syst. Evol. Microbiol.">
        <title>Complete genome sequence of Corynebacterium casei LMG S-19264T (=DSM 44701T), isolated from a smear-ripened cheese.</title>
        <authorList>
            <consortium name="US DOE Joint Genome Institute (JGI-PGF)"/>
            <person name="Walter F."/>
            <person name="Albersmeier A."/>
            <person name="Kalinowski J."/>
            <person name="Ruckert C."/>
        </authorList>
    </citation>
    <scope>NUCLEOTIDE SEQUENCE</scope>
    <source>
        <strain evidence="10">JCM 15759</strain>
    </source>
</reference>
<dbReference type="GO" id="GO:0006085">
    <property type="term" value="P:acetyl-CoA biosynthetic process"/>
    <property type="evidence" value="ECO:0007669"/>
    <property type="project" value="TreeGrafter"/>
</dbReference>
<feature type="domain" description="AMP-dependent synthetase/ligase" evidence="7">
    <location>
        <begin position="102"/>
        <end position="485"/>
    </location>
</feature>
<dbReference type="EMBL" id="BMON01000001">
    <property type="protein sequence ID" value="GGM33340.1"/>
    <property type="molecule type" value="Genomic_DNA"/>
</dbReference>
<keyword evidence="4" id="KW-0547">Nucleotide-binding</keyword>
<gene>
    <name evidence="10" type="ORF">GCM10009006_13560</name>
</gene>
<accession>A0A830FKV0</accession>
<evidence type="ECO:0000313" key="10">
    <source>
        <dbReference type="EMBL" id="GGM33340.1"/>
    </source>
</evidence>
<dbReference type="SUPFAM" id="SSF56801">
    <property type="entry name" value="Acetyl-CoA synthetase-like"/>
    <property type="match status" value="1"/>
</dbReference>
<organism evidence="10 11">
    <name type="scientific">Haloarcula argentinensis</name>
    <dbReference type="NCBI Taxonomy" id="43776"/>
    <lineage>
        <taxon>Archaea</taxon>
        <taxon>Methanobacteriati</taxon>
        <taxon>Methanobacteriota</taxon>
        <taxon>Stenosarchaea group</taxon>
        <taxon>Halobacteria</taxon>
        <taxon>Halobacteriales</taxon>
        <taxon>Haloarculaceae</taxon>
        <taxon>Haloarcula</taxon>
    </lineage>
</organism>
<dbReference type="InterPro" id="IPR045851">
    <property type="entry name" value="AMP-bd_C_sf"/>
</dbReference>
<reference evidence="10" key="2">
    <citation type="submission" date="2020-09" db="EMBL/GenBank/DDBJ databases">
        <authorList>
            <person name="Sun Q."/>
            <person name="Ohkuma M."/>
        </authorList>
    </citation>
    <scope>NUCLEOTIDE SEQUENCE</scope>
    <source>
        <strain evidence="10">JCM 15759</strain>
    </source>
</reference>
<dbReference type="InterPro" id="IPR025110">
    <property type="entry name" value="AMP-bd_C"/>
</dbReference>
<dbReference type="AlphaFoldDB" id="A0A830FKV0"/>
<feature type="domain" description="AMP-binding enzyme C-terminal" evidence="8">
    <location>
        <begin position="545"/>
        <end position="622"/>
    </location>
</feature>
<name>A0A830FKV0_HALAR</name>
<dbReference type="Pfam" id="PF00501">
    <property type="entry name" value="AMP-binding"/>
    <property type="match status" value="1"/>
</dbReference>
<protein>
    <recommendedName>
        <fullName evidence="2">acetate--CoA ligase</fullName>
        <ecNumber evidence="2">6.2.1.1</ecNumber>
    </recommendedName>
</protein>
<dbReference type="InterPro" id="IPR000873">
    <property type="entry name" value="AMP-dep_synth/lig_dom"/>
</dbReference>
<keyword evidence="3" id="KW-0436">Ligase</keyword>
<comment type="similarity">
    <text evidence="1">Belongs to the ATP-dependent AMP-binding enzyme family.</text>
</comment>
<dbReference type="Gene3D" id="3.40.50.12780">
    <property type="entry name" value="N-terminal domain of ligase-like"/>
    <property type="match status" value="1"/>
</dbReference>
<evidence type="ECO:0000256" key="2">
    <source>
        <dbReference type="ARBA" id="ARBA00013275"/>
    </source>
</evidence>
<dbReference type="Pfam" id="PF13193">
    <property type="entry name" value="AMP-binding_C"/>
    <property type="match status" value="1"/>
</dbReference>
<evidence type="ECO:0000256" key="3">
    <source>
        <dbReference type="ARBA" id="ARBA00022598"/>
    </source>
</evidence>
<dbReference type="InterPro" id="IPR042099">
    <property type="entry name" value="ANL_N_sf"/>
</dbReference>
<keyword evidence="5" id="KW-0067">ATP-binding</keyword>
<feature type="region of interest" description="Disordered" evidence="6">
    <location>
        <begin position="1"/>
        <end position="22"/>
    </location>
</feature>
<dbReference type="Pfam" id="PF16177">
    <property type="entry name" value="ACAS_N"/>
    <property type="match status" value="1"/>
</dbReference>
<dbReference type="PANTHER" id="PTHR24095">
    <property type="entry name" value="ACETYL-COENZYME A SYNTHETASE"/>
    <property type="match status" value="1"/>
</dbReference>
<dbReference type="EC" id="6.2.1.1" evidence="2"/>
<evidence type="ECO:0000313" key="11">
    <source>
        <dbReference type="Proteomes" id="UP000656367"/>
    </source>
</evidence>
<dbReference type="PANTHER" id="PTHR24095:SF14">
    <property type="entry name" value="ACETYL-COENZYME A SYNTHETASE 1"/>
    <property type="match status" value="1"/>
</dbReference>
<dbReference type="InterPro" id="IPR032387">
    <property type="entry name" value="ACAS_N"/>
</dbReference>
<feature type="compositionally biased region" description="Basic and acidic residues" evidence="6">
    <location>
        <begin position="1"/>
        <end position="19"/>
    </location>
</feature>
<evidence type="ECO:0000259" key="8">
    <source>
        <dbReference type="Pfam" id="PF13193"/>
    </source>
</evidence>
<dbReference type="OrthoDB" id="371752at2157"/>
<dbReference type="Proteomes" id="UP000656367">
    <property type="component" value="Unassembled WGS sequence"/>
</dbReference>
<evidence type="ECO:0000256" key="6">
    <source>
        <dbReference type="SAM" id="MobiDB-lite"/>
    </source>
</evidence>